<dbReference type="Gene3D" id="3.40.640.10">
    <property type="entry name" value="Type I PLP-dependent aspartate aminotransferase-like (Major domain)"/>
    <property type="match status" value="1"/>
</dbReference>
<dbReference type="InterPro" id="IPR004839">
    <property type="entry name" value="Aminotransferase_I/II_large"/>
</dbReference>
<organism evidence="4 5">
    <name type="scientific">Pedobacter caeni</name>
    <dbReference type="NCBI Taxonomy" id="288992"/>
    <lineage>
        <taxon>Bacteria</taxon>
        <taxon>Pseudomonadati</taxon>
        <taxon>Bacteroidota</taxon>
        <taxon>Sphingobacteriia</taxon>
        <taxon>Sphingobacteriales</taxon>
        <taxon>Sphingobacteriaceae</taxon>
        <taxon>Pedobacter</taxon>
    </lineage>
</organism>
<gene>
    <name evidence="4" type="ORF">SAMN04488522_107180</name>
</gene>
<keyword evidence="5" id="KW-1185">Reference proteome</keyword>
<proteinExistence type="predicted"/>
<dbReference type="Proteomes" id="UP000184287">
    <property type="component" value="Unassembled WGS sequence"/>
</dbReference>
<dbReference type="AlphaFoldDB" id="A0A1M5MG37"/>
<reference evidence="5" key="1">
    <citation type="submission" date="2016-11" db="EMBL/GenBank/DDBJ databases">
        <authorList>
            <person name="Varghese N."/>
            <person name="Submissions S."/>
        </authorList>
    </citation>
    <scope>NUCLEOTIDE SEQUENCE [LARGE SCALE GENOMIC DNA]</scope>
    <source>
        <strain evidence="5">DSM 16990</strain>
    </source>
</reference>
<dbReference type="OrthoDB" id="846426at2"/>
<dbReference type="InterPro" id="IPR015422">
    <property type="entry name" value="PyrdxlP-dep_Trfase_small"/>
</dbReference>
<dbReference type="InterPro" id="IPR050087">
    <property type="entry name" value="AON_synthase_class-II"/>
</dbReference>
<feature type="domain" description="Aminotransferase class I/classII large" evidence="3">
    <location>
        <begin position="52"/>
        <end position="343"/>
    </location>
</feature>
<dbReference type="EMBL" id="FQUQ01000007">
    <property type="protein sequence ID" value="SHG76275.1"/>
    <property type="molecule type" value="Genomic_DNA"/>
</dbReference>
<accession>A0A1M5MG37</accession>
<dbReference type="Pfam" id="PF00155">
    <property type="entry name" value="Aminotran_1_2"/>
    <property type="match status" value="1"/>
</dbReference>
<dbReference type="GO" id="GO:0016740">
    <property type="term" value="F:transferase activity"/>
    <property type="evidence" value="ECO:0007669"/>
    <property type="project" value="UniProtKB-KW"/>
</dbReference>
<dbReference type="SUPFAM" id="SSF53383">
    <property type="entry name" value="PLP-dependent transferases"/>
    <property type="match status" value="1"/>
</dbReference>
<dbReference type="GO" id="GO:0030170">
    <property type="term" value="F:pyridoxal phosphate binding"/>
    <property type="evidence" value="ECO:0007669"/>
    <property type="project" value="InterPro"/>
</dbReference>
<sequence length="343" mass="38206">MKSFKLNSPFSANILLEGKPYLYFGGTAYLGIPQHPDFLKFYLEGIRKFGLNNGTSRNNNIQLGLYDEAEKYAAAQFGADAALISSSGYLAAQLTVRFFSTPERVLYAPETHPALWTAQKPASKGSFSQWATESLNRINNSDQQDWVLISNSLNNLFPEHYDFSFIKEILPGKKVVLIVDDSHGIGILDRGRGIFNLIPKTNQVEVIVVASMAKALGLDAGIILGTEKVIKALKSCNEFLGASPPAAAGLFAFMQSADIYKEEQEKLMALISYFAREINSDWKHIAGFPVFHHPDEKMFDRLMEKEISISSFPYPDPNSQAINRVVLSSWHTKENINQLISSI</sequence>
<evidence type="ECO:0000313" key="5">
    <source>
        <dbReference type="Proteomes" id="UP000184287"/>
    </source>
</evidence>
<dbReference type="RefSeq" id="WP_073237237.1">
    <property type="nucleotide sequence ID" value="NZ_FQUQ01000007.1"/>
</dbReference>
<evidence type="ECO:0000313" key="4">
    <source>
        <dbReference type="EMBL" id="SHG76275.1"/>
    </source>
</evidence>
<dbReference type="Gene3D" id="3.90.1150.10">
    <property type="entry name" value="Aspartate Aminotransferase, domain 1"/>
    <property type="match status" value="1"/>
</dbReference>
<comment type="cofactor">
    <cofactor evidence="1">
        <name>pyridoxal 5'-phosphate</name>
        <dbReference type="ChEBI" id="CHEBI:597326"/>
    </cofactor>
</comment>
<dbReference type="PANTHER" id="PTHR13693">
    <property type="entry name" value="CLASS II AMINOTRANSFERASE/8-AMINO-7-OXONONANOATE SYNTHASE"/>
    <property type="match status" value="1"/>
</dbReference>
<protein>
    <submittedName>
        <fullName evidence="4">7-keto-8-aminopelargonate synthetase</fullName>
    </submittedName>
</protein>
<dbReference type="STRING" id="288992.SAMN04488522_107180"/>
<dbReference type="InterPro" id="IPR015424">
    <property type="entry name" value="PyrdxlP-dep_Trfase"/>
</dbReference>
<dbReference type="InterPro" id="IPR015421">
    <property type="entry name" value="PyrdxlP-dep_Trfase_major"/>
</dbReference>
<evidence type="ECO:0000256" key="1">
    <source>
        <dbReference type="ARBA" id="ARBA00001933"/>
    </source>
</evidence>
<evidence type="ECO:0000259" key="3">
    <source>
        <dbReference type="Pfam" id="PF00155"/>
    </source>
</evidence>
<evidence type="ECO:0000256" key="2">
    <source>
        <dbReference type="ARBA" id="ARBA00022679"/>
    </source>
</evidence>
<name>A0A1M5MG37_9SPHI</name>
<keyword evidence="2" id="KW-0808">Transferase</keyword>